<feature type="compositionally biased region" description="Polar residues" evidence="1">
    <location>
        <begin position="82"/>
        <end position="91"/>
    </location>
</feature>
<proteinExistence type="predicted"/>
<evidence type="ECO:0000313" key="3">
    <source>
        <dbReference type="RefSeq" id="XP_021804245.1"/>
    </source>
</evidence>
<dbReference type="KEGG" id="pavi:110748591"/>
<dbReference type="PANTHER" id="PTHR12277:SF130">
    <property type="entry name" value="ALPHA_BETA-HYDROLASES SUPERFAMILY PROTEIN"/>
    <property type="match status" value="1"/>
</dbReference>
<evidence type="ECO:0000313" key="2">
    <source>
        <dbReference type="Proteomes" id="UP000515124"/>
    </source>
</evidence>
<dbReference type="AlphaFoldDB" id="A0A6P5RHB2"/>
<keyword evidence="2" id="KW-1185">Reference proteome</keyword>
<organism evidence="2 3">
    <name type="scientific">Prunus avium</name>
    <name type="common">Cherry</name>
    <name type="synonym">Cerasus avium</name>
    <dbReference type="NCBI Taxonomy" id="42229"/>
    <lineage>
        <taxon>Eukaryota</taxon>
        <taxon>Viridiplantae</taxon>
        <taxon>Streptophyta</taxon>
        <taxon>Embryophyta</taxon>
        <taxon>Tracheophyta</taxon>
        <taxon>Spermatophyta</taxon>
        <taxon>Magnoliopsida</taxon>
        <taxon>eudicotyledons</taxon>
        <taxon>Gunneridae</taxon>
        <taxon>Pentapetalae</taxon>
        <taxon>rosids</taxon>
        <taxon>fabids</taxon>
        <taxon>Rosales</taxon>
        <taxon>Rosaceae</taxon>
        <taxon>Amygdaloideae</taxon>
        <taxon>Amygdaleae</taxon>
        <taxon>Prunus</taxon>
    </lineage>
</organism>
<gene>
    <name evidence="3" type="primary">LOC110748591</name>
</gene>
<dbReference type="InterPro" id="IPR029058">
    <property type="entry name" value="AB_hydrolase_fold"/>
</dbReference>
<dbReference type="PANTHER" id="PTHR12277">
    <property type="entry name" value="ALPHA/BETA HYDROLASE DOMAIN-CONTAINING PROTEIN"/>
    <property type="match status" value="1"/>
</dbReference>
<feature type="compositionally biased region" description="Basic and acidic residues" evidence="1">
    <location>
        <begin position="103"/>
        <end position="125"/>
    </location>
</feature>
<sequence>MLLVQGTADEVVDSSHGKQLWVLCKEKYEPLWLSGGGHCNLELYPEFIKHLKKFVHSLGKSKSATNGSKTSTVDSDICKPSETGTSDSSELGSDLPEVSRNSLDSRLEKSKKPNKPEKSRMSTDRVDTFKRRKGLVCFVYVEKIHNMQTAEKLLTVVASKTSGTPSGESTEQVTVVNLGLKFNA</sequence>
<protein>
    <submittedName>
        <fullName evidence="3">Uncharacterized protein LOC110748591</fullName>
    </submittedName>
</protein>
<evidence type="ECO:0000256" key="1">
    <source>
        <dbReference type="SAM" id="MobiDB-lite"/>
    </source>
</evidence>
<feature type="compositionally biased region" description="Polar residues" evidence="1">
    <location>
        <begin position="61"/>
        <end position="74"/>
    </location>
</feature>
<name>A0A6P5RHB2_PRUAV</name>
<dbReference type="Proteomes" id="UP000515124">
    <property type="component" value="Unplaced"/>
</dbReference>
<dbReference type="GeneID" id="110748591"/>
<accession>A0A6P5RHB2</accession>
<dbReference type="RefSeq" id="XP_021804245.1">
    <property type="nucleotide sequence ID" value="XM_021948553.1"/>
</dbReference>
<feature type="region of interest" description="Disordered" evidence="1">
    <location>
        <begin position="61"/>
        <end position="125"/>
    </location>
</feature>
<reference evidence="3" key="1">
    <citation type="submission" date="2025-08" db="UniProtKB">
        <authorList>
            <consortium name="RefSeq"/>
        </authorList>
    </citation>
    <scope>IDENTIFICATION</scope>
</reference>
<dbReference type="SUPFAM" id="SSF53474">
    <property type="entry name" value="alpha/beta-Hydrolases"/>
    <property type="match status" value="1"/>
</dbReference>